<dbReference type="Proteomes" id="UP000828941">
    <property type="component" value="Chromosome 11"/>
</dbReference>
<accession>A0ACB9LS33</accession>
<name>A0ACB9LS33_BAUVA</name>
<evidence type="ECO:0000313" key="2">
    <source>
        <dbReference type="Proteomes" id="UP000828941"/>
    </source>
</evidence>
<organism evidence="1 2">
    <name type="scientific">Bauhinia variegata</name>
    <name type="common">Purple orchid tree</name>
    <name type="synonym">Phanera variegata</name>
    <dbReference type="NCBI Taxonomy" id="167791"/>
    <lineage>
        <taxon>Eukaryota</taxon>
        <taxon>Viridiplantae</taxon>
        <taxon>Streptophyta</taxon>
        <taxon>Embryophyta</taxon>
        <taxon>Tracheophyta</taxon>
        <taxon>Spermatophyta</taxon>
        <taxon>Magnoliopsida</taxon>
        <taxon>eudicotyledons</taxon>
        <taxon>Gunneridae</taxon>
        <taxon>Pentapetalae</taxon>
        <taxon>rosids</taxon>
        <taxon>fabids</taxon>
        <taxon>Fabales</taxon>
        <taxon>Fabaceae</taxon>
        <taxon>Cercidoideae</taxon>
        <taxon>Cercideae</taxon>
        <taxon>Bauhiniinae</taxon>
        <taxon>Bauhinia</taxon>
    </lineage>
</organism>
<evidence type="ECO:0000313" key="1">
    <source>
        <dbReference type="EMBL" id="KAI4314009.1"/>
    </source>
</evidence>
<keyword evidence="2" id="KW-1185">Reference proteome</keyword>
<comment type="caution">
    <text evidence="1">The sequence shown here is derived from an EMBL/GenBank/DDBJ whole genome shotgun (WGS) entry which is preliminary data.</text>
</comment>
<protein>
    <submittedName>
        <fullName evidence="1">Uncharacterized protein</fullName>
    </submittedName>
</protein>
<sequence length="320" mass="36634">MYVTRPLSMYKRDPAALSLPPEAPNSGYLVIFDEEVQTYCCFGLCKDSSIKHLPFPQNKNLTICYYDGENTLLDKVVFIPALNLPLSANQYYVIRRQGKHQGNASTSSKEEDMGTCFCCSYVKDVKLSALDPYDMDQQFEIIKKGHGFHAKSTTPDGFPPMFLRRKWWFVIAKTPHHYNLGEASGINSRLRAQMPDFDFSLSNDCSKSMAVGKWFCPFMFVKEGKKLKEQMKMSVFYEMRLEQRWDKVFSRESHNSGEKSVLVDVIVQTEAAKVAGRDAVWDENHVRDGVLWFDSFDGKGAGTSVGLSRAIVERMRWEQE</sequence>
<reference evidence="1 2" key="1">
    <citation type="journal article" date="2022" name="DNA Res.">
        <title>Chromosomal-level genome assembly of the orchid tree Bauhinia variegata (Leguminosae; Cercidoideae) supports the allotetraploid origin hypothesis of Bauhinia.</title>
        <authorList>
            <person name="Zhong Y."/>
            <person name="Chen Y."/>
            <person name="Zheng D."/>
            <person name="Pang J."/>
            <person name="Liu Y."/>
            <person name="Luo S."/>
            <person name="Meng S."/>
            <person name="Qian L."/>
            <person name="Wei D."/>
            <person name="Dai S."/>
            <person name="Zhou R."/>
        </authorList>
    </citation>
    <scope>NUCLEOTIDE SEQUENCE [LARGE SCALE GENOMIC DNA]</scope>
    <source>
        <strain evidence="1">BV-YZ2020</strain>
    </source>
</reference>
<gene>
    <name evidence="1" type="ORF">L6164_026952</name>
</gene>
<proteinExistence type="predicted"/>
<dbReference type="EMBL" id="CM039436">
    <property type="protein sequence ID" value="KAI4314009.1"/>
    <property type="molecule type" value="Genomic_DNA"/>
</dbReference>